<feature type="domain" description="Card1 endonuclease" evidence="1">
    <location>
        <begin position="4"/>
        <end position="114"/>
    </location>
</feature>
<sequence length="118" mass="13202">MAKDAGLYDVRLGVTGLWEGTTAARNEFDVLACDRNRLLFIECKTLRFTGDENDNDLAYKVKSLGEDVRGLFGNTWVLAAQEPTPVLKDRAQQAGFQIIGPRFLGSLPQWVRLWRDGG</sequence>
<dbReference type="EMBL" id="OX365700">
    <property type="protein sequence ID" value="CAI4030052.1"/>
    <property type="molecule type" value="Genomic_DNA"/>
</dbReference>
<accession>A0AA86T486</accession>
<name>A0AA86T486_9BACT</name>
<dbReference type="InterPro" id="IPR011856">
    <property type="entry name" value="tRNA_endonuc-like_dom_sf"/>
</dbReference>
<dbReference type="InterPro" id="IPR011335">
    <property type="entry name" value="Restrct_endonuc-II-like"/>
</dbReference>
<proteinExistence type="predicted"/>
<organism evidence="2 3">
    <name type="scientific">Nitrospira tepida</name>
    <dbReference type="NCBI Taxonomy" id="2973512"/>
    <lineage>
        <taxon>Bacteria</taxon>
        <taxon>Pseudomonadati</taxon>
        <taxon>Nitrospirota</taxon>
        <taxon>Nitrospiria</taxon>
        <taxon>Nitrospirales</taxon>
        <taxon>Nitrospiraceae</taxon>
        <taxon>Nitrospira</taxon>
    </lineage>
</organism>
<dbReference type="SUPFAM" id="SSF52980">
    <property type="entry name" value="Restriction endonuclease-like"/>
    <property type="match status" value="1"/>
</dbReference>
<evidence type="ECO:0000313" key="2">
    <source>
        <dbReference type="EMBL" id="CAI4030052.1"/>
    </source>
</evidence>
<reference evidence="2" key="1">
    <citation type="submission" date="2022-10" db="EMBL/GenBank/DDBJ databases">
        <authorList>
            <person name="Koch H."/>
        </authorList>
    </citation>
    <scope>NUCLEOTIDE SEQUENCE</scope>
    <source>
        <strain evidence="2">DNF</strain>
    </source>
</reference>
<gene>
    <name evidence="2" type="ORF">DNFV4_00476</name>
</gene>
<dbReference type="Proteomes" id="UP001179121">
    <property type="component" value="Chromosome"/>
</dbReference>
<dbReference type="GO" id="GO:0003676">
    <property type="term" value="F:nucleic acid binding"/>
    <property type="evidence" value="ECO:0007669"/>
    <property type="project" value="InterPro"/>
</dbReference>
<evidence type="ECO:0000259" key="1">
    <source>
        <dbReference type="Pfam" id="PF09002"/>
    </source>
</evidence>
<keyword evidence="3" id="KW-1185">Reference proteome</keyword>
<dbReference type="InterPro" id="IPR015093">
    <property type="entry name" value="Card1_endonucl_dom"/>
</dbReference>
<dbReference type="Pfam" id="PF09002">
    <property type="entry name" value="Card1_endonuc"/>
    <property type="match status" value="1"/>
</dbReference>
<dbReference type="Gene3D" id="3.40.1350.10">
    <property type="match status" value="1"/>
</dbReference>
<protein>
    <recommendedName>
        <fullName evidence="1">Card1 endonuclease domain-containing protein</fullName>
    </recommendedName>
</protein>
<dbReference type="KEGG" id="nti:DNFV4_00476"/>
<dbReference type="AlphaFoldDB" id="A0AA86T486"/>
<evidence type="ECO:0000313" key="3">
    <source>
        <dbReference type="Proteomes" id="UP001179121"/>
    </source>
</evidence>